<feature type="chain" id="PRO_5047011312" evidence="1">
    <location>
        <begin position="20"/>
        <end position="248"/>
    </location>
</feature>
<sequence length="248" mass="27550">MHLLSVAFTSTLLWSVSIAKPLRYDRSPSNQVLAAESVRQALWNKAQDGRIDSLESDIGRIDDNLINLKAISSQVKPNPYPGPGISDGKDDIEMINPFQKVKLAAAMKNLGQVLHFLGQSVTLARETITLSGAMASQVNANTDGLDTMVPNIDHRLAGLERELEKKFPGITRPFIVAAAPPSGRKFFDEKQLIDPSQRKINKIHIKLLGNNPTHTYVSKRVVTTVRLRPKMGMRHRSSFAQPQFSQFN</sequence>
<comment type="caution">
    <text evidence="2">The sequence shown here is derived from an EMBL/GenBank/DDBJ whole genome shotgun (WGS) entry which is preliminary data.</text>
</comment>
<feature type="signal peptide" evidence="1">
    <location>
        <begin position="1"/>
        <end position="19"/>
    </location>
</feature>
<dbReference type="Proteomes" id="UP001479436">
    <property type="component" value="Unassembled WGS sequence"/>
</dbReference>
<evidence type="ECO:0000256" key="1">
    <source>
        <dbReference type="SAM" id="SignalP"/>
    </source>
</evidence>
<gene>
    <name evidence="2" type="ORF">K7432_013313</name>
</gene>
<reference evidence="2 3" key="1">
    <citation type="submission" date="2023-04" db="EMBL/GenBank/DDBJ databases">
        <title>Genome of Basidiobolus ranarum AG-B5.</title>
        <authorList>
            <person name="Stajich J.E."/>
            <person name="Carter-House D."/>
            <person name="Gryganskyi A."/>
        </authorList>
    </citation>
    <scope>NUCLEOTIDE SEQUENCE [LARGE SCALE GENOMIC DNA]</scope>
    <source>
        <strain evidence="2 3">AG-B5</strain>
    </source>
</reference>
<keyword evidence="1" id="KW-0732">Signal</keyword>
<evidence type="ECO:0000313" key="3">
    <source>
        <dbReference type="Proteomes" id="UP001479436"/>
    </source>
</evidence>
<dbReference type="EMBL" id="JASJQH010008165">
    <property type="protein sequence ID" value="KAK9694722.1"/>
    <property type="molecule type" value="Genomic_DNA"/>
</dbReference>
<protein>
    <submittedName>
        <fullName evidence="2">Uncharacterized protein</fullName>
    </submittedName>
</protein>
<evidence type="ECO:0000313" key="2">
    <source>
        <dbReference type="EMBL" id="KAK9694722.1"/>
    </source>
</evidence>
<accession>A0ABR2VQZ5</accession>
<proteinExistence type="predicted"/>
<organism evidence="2 3">
    <name type="scientific">Basidiobolus ranarum</name>
    <dbReference type="NCBI Taxonomy" id="34480"/>
    <lineage>
        <taxon>Eukaryota</taxon>
        <taxon>Fungi</taxon>
        <taxon>Fungi incertae sedis</taxon>
        <taxon>Zoopagomycota</taxon>
        <taxon>Entomophthoromycotina</taxon>
        <taxon>Basidiobolomycetes</taxon>
        <taxon>Basidiobolales</taxon>
        <taxon>Basidiobolaceae</taxon>
        <taxon>Basidiobolus</taxon>
    </lineage>
</organism>
<name>A0ABR2VQZ5_9FUNG</name>
<keyword evidence="3" id="KW-1185">Reference proteome</keyword>